<feature type="region of interest" description="Disordered" evidence="1">
    <location>
        <begin position="1"/>
        <end position="24"/>
    </location>
</feature>
<comment type="caution">
    <text evidence="2">The sequence shown here is derived from an EMBL/GenBank/DDBJ whole genome shotgun (WGS) entry which is preliminary data.</text>
</comment>
<name>A0AAD6YIX5_9AGAR</name>
<evidence type="ECO:0000313" key="3">
    <source>
        <dbReference type="Proteomes" id="UP001219525"/>
    </source>
</evidence>
<sequence length="198" mass="21246">MVQNSGKSAKIRADGGTGTSTNPSGKVVIVKVMSVITFVKPLESLEKKNNLRAGKEQKKCRPPKTAPDSAVIITVSLNRPIAPFPPLSDILNLDDGTDQDGPRIIGGEGTRSGFRTSRPAAGEAGSTSGPLDATDRIQMGLPHSRRKRQACRSYRHSKYPYIGTGTADSLALSSAHTAFKKAMELAAKRVRLEDEQDF</sequence>
<feature type="region of interest" description="Disordered" evidence="1">
    <location>
        <begin position="98"/>
        <end position="136"/>
    </location>
</feature>
<dbReference type="EMBL" id="JARJCW010000021">
    <property type="protein sequence ID" value="KAJ7213499.1"/>
    <property type="molecule type" value="Genomic_DNA"/>
</dbReference>
<evidence type="ECO:0000313" key="2">
    <source>
        <dbReference type="EMBL" id="KAJ7213499.1"/>
    </source>
</evidence>
<dbReference type="Proteomes" id="UP001219525">
    <property type="component" value="Unassembled WGS sequence"/>
</dbReference>
<accession>A0AAD6YIX5</accession>
<keyword evidence="3" id="KW-1185">Reference proteome</keyword>
<evidence type="ECO:0000256" key="1">
    <source>
        <dbReference type="SAM" id="MobiDB-lite"/>
    </source>
</evidence>
<proteinExistence type="predicted"/>
<dbReference type="AlphaFoldDB" id="A0AAD6YIX5"/>
<protein>
    <submittedName>
        <fullName evidence="2">Uncharacterized protein</fullName>
    </submittedName>
</protein>
<organism evidence="2 3">
    <name type="scientific">Mycena pura</name>
    <dbReference type="NCBI Taxonomy" id="153505"/>
    <lineage>
        <taxon>Eukaryota</taxon>
        <taxon>Fungi</taxon>
        <taxon>Dikarya</taxon>
        <taxon>Basidiomycota</taxon>
        <taxon>Agaricomycotina</taxon>
        <taxon>Agaricomycetes</taxon>
        <taxon>Agaricomycetidae</taxon>
        <taxon>Agaricales</taxon>
        <taxon>Marasmiineae</taxon>
        <taxon>Mycenaceae</taxon>
        <taxon>Mycena</taxon>
    </lineage>
</organism>
<reference evidence="2" key="1">
    <citation type="submission" date="2023-03" db="EMBL/GenBank/DDBJ databases">
        <title>Massive genome expansion in bonnet fungi (Mycena s.s.) driven by repeated elements and novel gene families across ecological guilds.</title>
        <authorList>
            <consortium name="Lawrence Berkeley National Laboratory"/>
            <person name="Harder C.B."/>
            <person name="Miyauchi S."/>
            <person name="Viragh M."/>
            <person name="Kuo A."/>
            <person name="Thoen E."/>
            <person name="Andreopoulos B."/>
            <person name="Lu D."/>
            <person name="Skrede I."/>
            <person name="Drula E."/>
            <person name="Henrissat B."/>
            <person name="Morin E."/>
            <person name="Kohler A."/>
            <person name="Barry K."/>
            <person name="LaButti K."/>
            <person name="Morin E."/>
            <person name="Salamov A."/>
            <person name="Lipzen A."/>
            <person name="Mereny Z."/>
            <person name="Hegedus B."/>
            <person name="Baldrian P."/>
            <person name="Stursova M."/>
            <person name="Weitz H."/>
            <person name="Taylor A."/>
            <person name="Grigoriev I.V."/>
            <person name="Nagy L.G."/>
            <person name="Martin F."/>
            <person name="Kauserud H."/>
        </authorList>
    </citation>
    <scope>NUCLEOTIDE SEQUENCE</scope>
    <source>
        <strain evidence="2">9144</strain>
    </source>
</reference>
<gene>
    <name evidence="2" type="ORF">GGX14DRAFT_392994</name>
</gene>